<dbReference type="InterPro" id="IPR008983">
    <property type="entry name" value="Tumour_necrosis_fac-like_dom"/>
</dbReference>
<dbReference type="SUPFAM" id="SSF49842">
    <property type="entry name" value="TNF-like"/>
    <property type="match status" value="1"/>
</dbReference>
<dbReference type="AlphaFoldDB" id="A0ABD3UGK9"/>
<reference evidence="5 6" key="1">
    <citation type="submission" date="2024-11" db="EMBL/GenBank/DDBJ databases">
        <title>Chromosome-level genome assembly of the freshwater bivalve Anodonta woodiana.</title>
        <authorList>
            <person name="Chen X."/>
        </authorList>
    </citation>
    <scope>NUCLEOTIDE SEQUENCE [LARGE SCALE GENOMIC DNA]</scope>
    <source>
        <strain evidence="5">MN2024</strain>
        <tissue evidence="5">Gills</tissue>
    </source>
</reference>
<dbReference type="Gene3D" id="2.60.120.40">
    <property type="match status" value="1"/>
</dbReference>
<feature type="compositionally biased region" description="Basic and acidic residues" evidence="2">
    <location>
        <begin position="83"/>
        <end position="103"/>
    </location>
</feature>
<keyword evidence="3" id="KW-0812">Transmembrane</keyword>
<evidence type="ECO:0000256" key="2">
    <source>
        <dbReference type="SAM" id="MobiDB-lite"/>
    </source>
</evidence>
<sequence length="630" mass="71176">MHVRGMEHQSNQLFLSSDRSTSNSRSTNNYSDLSNQLHYDQYNASSNRLPSDDSSNTISNRLPSDDSGFSCKCKHYSGSFPERASHPSEDNRDANSRKDETRRKSVSFSLGSSSNITDENLCVREINIDSDSSTNSDPSFISNQSTSSFQRNGNSNAQNKSCTSSHSRTCIHENADRNTTFNRKRSVYSDSDENNIMLSDCNHIASKLNTRTTLPMLGLALNTDIRPDQRSVLHHQQLPDPPCLINTKDQHNFPQCVPCTCHDHTRPNIEETDLTSRPNIFHEVKRNFDPESSAPLLGGIHHIASHEHYLTSPEPCVLLHDNQPSKTVTTSALSKTRGNKMADEEGTVATPRSCCMNKKKNVCFVMLVVFNIISLAASGFIFFNHRTYQECPLCKDVIEQVAKLKGGDINSSAIQTYLKENNKNGRCCVNHAFIFNLMTQTNLEIQAKHQNHKSIEDNIQNSSKMAALQLKSLKGTIPFKSEHPDDGFPGPMEMIRWDFHSKDRVIVGPSWDVLDSDTKIKIPFTGVYFIYASVQYRYKTERSAQPADNMPNADEFLLFISLYKYSDKEHKIIGNVTQHCKIFNMTIEHNSSLERIVRLKKHDEIILAVSNTQSLRDESSLHQIGFIKVD</sequence>
<protein>
    <recommendedName>
        <fullName evidence="4">THD domain-containing protein</fullName>
    </recommendedName>
</protein>
<accession>A0ABD3UGK9</accession>
<feature type="region of interest" description="Disordered" evidence="2">
    <location>
        <begin position="129"/>
        <end position="167"/>
    </location>
</feature>
<comment type="caution">
    <text evidence="5">The sequence shown here is derived from an EMBL/GenBank/DDBJ whole genome shotgun (WGS) entry which is preliminary data.</text>
</comment>
<name>A0ABD3UGK9_SINWO</name>
<evidence type="ECO:0000256" key="3">
    <source>
        <dbReference type="SAM" id="Phobius"/>
    </source>
</evidence>
<keyword evidence="3" id="KW-0472">Membrane</keyword>
<dbReference type="EMBL" id="JBJQND010000016">
    <property type="protein sequence ID" value="KAL3847921.1"/>
    <property type="molecule type" value="Genomic_DNA"/>
</dbReference>
<feature type="compositionally biased region" description="Polar residues" evidence="2">
    <location>
        <begin position="144"/>
        <end position="167"/>
    </location>
</feature>
<evidence type="ECO:0000313" key="5">
    <source>
        <dbReference type="EMBL" id="KAL3847921.1"/>
    </source>
</evidence>
<evidence type="ECO:0000313" key="6">
    <source>
        <dbReference type="Proteomes" id="UP001634394"/>
    </source>
</evidence>
<feature type="region of interest" description="Disordered" evidence="2">
    <location>
        <begin position="1"/>
        <end position="63"/>
    </location>
</feature>
<comment type="similarity">
    <text evidence="1">Belongs to the tumor necrosis factor family.</text>
</comment>
<feature type="compositionally biased region" description="Low complexity" evidence="2">
    <location>
        <begin position="129"/>
        <end position="143"/>
    </location>
</feature>
<feature type="transmembrane region" description="Helical" evidence="3">
    <location>
        <begin position="362"/>
        <end position="383"/>
    </location>
</feature>
<feature type="compositionally biased region" description="Low complexity" evidence="2">
    <location>
        <begin position="16"/>
        <end position="32"/>
    </location>
</feature>
<feature type="compositionally biased region" description="Polar residues" evidence="2">
    <location>
        <begin position="33"/>
        <end position="62"/>
    </location>
</feature>
<evidence type="ECO:0000259" key="4">
    <source>
        <dbReference type="Pfam" id="PF00229"/>
    </source>
</evidence>
<feature type="domain" description="THD" evidence="4">
    <location>
        <begin position="516"/>
        <end position="616"/>
    </location>
</feature>
<proteinExistence type="inferred from homology"/>
<feature type="region of interest" description="Disordered" evidence="2">
    <location>
        <begin position="79"/>
        <end position="111"/>
    </location>
</feature>
<dbReference type="InterPro" id="IPR006052">
    <property type="entry name" value="TNF_dom"/>
</dbReference>
<keyword evidence="3" id="KW-1133">Transmembrane helix</keyword>
<dbReference type="Pfam" id="PF00229">
    <property type="entry name" value="TNF"/>
    <property type="match status" value="1"/>
</dbReference>
<keyword evidence="6" id="KW-1185">Reference proteome</keyword>
<organism evidence="5 6">
    <name type="scientific">Sinanodonta woodiana</name>
    <name type="common">Chinese pond mussel</name>
    <name type="synonym">Anodonta woodiana</name>
    <dbReference type="NCBI Taxonomy" id="1069815"/>
    <lineage>
        <taxon>Eukaryota</taxon>
        <taxon>Metazoa</taxon>
        <taxon>Spiralia</taxon>
        <taxon>Lophotrochozoa</taxon>
        <taxon>Mollusca</taxon>
        <taxon>Bivalvia</taxon>
        <taxon>Autobranchia</taxon>
        <taxon>Heteroconchia</taxon>
        <taxon>Palaeoheterodonta</taxon>
        <taxon>Unionida</taxon>
        <taxon>Unionoidea</taxon>
        <taxon>Unionidae</taxon>
        <taxon>Unioninae</taxon>
        <taxon>Sinanodonta</taxon>
    </lineage>
</organism>
<gene>
    <name evidence="5" type="ORF">ACJMK2_018811</name>
</gene>
<evidence type="ECO:0000256" key="1">
    <source>
        <dbReference type="ARBA" id="ARBA00008670"/>
    </source>
</evidence>
<dbReference type="Proteomes" id="UP001634394">
    <property type="component" value="Unassembled WGS sequence"/>
</dbReference>